<sequence>MYSSSRLFAAALFLIAVVGTGYRVDALAVPAREAEAAILPRTYKSKSESFNSYSGQAGNAKGGDVIEGVGAGGLLSIASGNAGDGGHADSVSEDLLKLPTYAPDCEDEEKRPGVKTVYHEQPAGKVYDGGLLDVDGLGLNHKGLAIDDLGADHSKMLNF</sequence>
<evidence type="ECO:0000313" key="3">
    <source>
        <dbReference type="Proteomes" id="UP001465976"/>
    </source>
</evidence>
<accession>A0ABR3FUJ5</accession>
<reference evidence="2 3" key="1">
    <citation type="submission" date="2024-02" db="EMBL/GenBank/DDBJ databases">
        <title>A draft genome for the cacao thread blight pathogen Marasmius crinis-equi.</title>
        <authorList>
            <person name="Cohen S.P."/>
            <person name="Baruah I.K."/>
            <person name="Amoako-Attah I."/>
            <person name="Bukari Y."/>
            <person name="Meinhardt L.W."/>
            <person name="Bailey B.A."/>
        </authorList>
    </citation>
    <scope>NUCLEOTIDE SEQUENCE [LARGE SCALE GENOMIC DNA]</scope>
    <source>
        <strain evidence="2 3">GH-76</strain>
    </source>
</reference>
<gene>
    <name evidence="2" type="ORF">V5O48_002802</name>
</gene>
<keyword evidence="1" id="KW-0732">Signal</keyword>
<feature type="chain" id="PRO_5045241310" evidence="1">
    <location>
        <begin position="22"/>
        <end position="159"/>
    </location>
</feature>
<evidence type="ECO:0000256" key="1">
    <source>
        <dbReference type="SAM" id="SignalP"/>
    </source>
</evidence>
<organism evidence="2 3">
    <name type="scientific">Marasmius crinis-equi</name>
    <dbReference type="NCBI Taxonomy" id="585013"/>
    <lineage>
        <taxon>Eukaryota</taxon>
        <taxon>Fungi</taxon>
        <taxon>Dikarya</taxon>
        <taxon>Basidiomycota</taxon>
        <taxon>Agaricomycotina</taxon>
        <taxon>Agaricomycetes</taxon>
        <taxon>Agaricomycetidae</taxon>
        <taxon>Agaricales</taxon>
        <taxon>Marasmiineae</taxon>
        <taxon>Marasmiaceae</taxon>
        <taxon>Marasmius</taxon>
    </lineage>
</organism>
<evidence type="ECO:0000313" key="2">
    <source>
        <dbReference type="EMBL" id="KAL0579180.1"/>
    </source>
</evidence>
<dbReference type="Proteomes" id="UP001465976">
    <property type="component" value="Unassembled WGS sequence"/>
</dbReference>
<protein>
    <submittedName>
        <fullName evidence="2">Uncharacterized protein</fullName>
    </submittedName>
</protein>
<feature type="signal peptide" evidence="1">
    <location>
        <begin position="1"/>
        <end position="21"/>
    </location>
</feature>
<comment type="caution">
    <text evidence="2">The sequence shown here is derived from an EMBL/GenBank/DDBJ whole genome shotgun (WGS) entry which is preliminary data.</text>
</comment>
<name>A0ABR3FUJ5_9AGAR</name>
<proteinExistence type="predicted"/>
<dbReference type="EMBL" id="JBAHYK010000068">
    <property type="protein sequence ID" value="KAL0579180.1"/>
    <property type="molecule type" value="Genomic_DNA"/>
</dbReference>
<keyword evidence="3" id="KW-1185">Reference proteome</keyword>